<comment type="caution">
    <text evidence="10">The sequence shown here is derived from an EMBL/GenBank/DDBJ whole genome shotgun (WGS) entry which is preliminary data.</text>
</comment>
<dbReference type="InterPro" id="IPR005637">
    <property type="entry name" value="TAP_C_dom"/>
</dbReference>
<dbReference type="PANTHER" id="PTHR10662:SF22">
    <property type="entry name" value="NUCLEAR RNA EXPORT FACTOR 1"/>
    <property type="match status" value="1"/>
</dbReference>
<dbReference type="InterPro" id="IPR030217">
    <property type="entry name" value="NXF_fam"/>
</dbReference>
<dbReference type="InterPro" id="IPR032675">
    <property type="entry name" value="LRR_dom_sf"/>
</dbReference>
<evidence type="ECO:0000256" key="4">
    <source>
        <dbReference type="ARBA" id="ARBA00022614"/>
    </source>
</evidence>
<dbReference type="GO" id="GO:0016973">
    <property type="term" value="P:poly(A)+ mRNA export from nucleus"/>
    <property type="evidence" value="ECO:0007669"/>
    <property type="project" value="TreeGrafter"/>
</dbReference>
<evidence type="ECO:0000256" key="5">
    <source>
        <dbReference type="ARBA" id="ARBA00022737"/>
    </source>
</evidence>
<comment type="similarity">
    <text evidence="2">Belongs to the NXF family.</text>
</comment>
<dbReference type="AlphaFoldDB" id="A0AAN7W027"/>
<dbReference type="Gene3D" id="3.80.10.10">
    <property type="entry name" value="Ribonuclease Inhibitor"/>
    <property type="match status" value="1"/>
</dbReference>
<organism evidence="10 11">
    <name type="scientific">Arxiozyma heterogenica</name>
    <dbReference type="NCBI Taxonomy" id="278026"/>
    <lineage>
        <taxon>Eukaryota</taxon>
        <taxon>Fungi</taxon>
        <taxon>Dikarya</taxon>
        <taxon>Ascomycota</taxon>
        <taxon>Saccharomycotina</taxon>
        <taxon>Saccharomycetes</taxon>
        <taxon>Saccharomycetales</taxon>
        <taxon>Saccharomycetaceae</taxon>
        <taxon>Arxiozyma</taxon>
    </lineage>
</organism>
<dbReference type="Pfam" id="PF18444">
    <property type="entry name" value="RRM_9"/>
    <property type="match status" value="1"/>
</dbReference>
<evidence type="ECO:0000313" key="10">
    <source>
        <dbReference type="EMBL" id="KAK5778549.1"/>
    </source>
</evidence>
<dbReference type="Proteomes" id="UP001306508">
    <property type="component" value="Unassembled WGS sequence"/>
</dbReference>
<dbReference type="InterPro" id="IPR018222">
    <property type="entry name" value="Nuclear_transport_factor_2_euk"/>
</dbReference>
<dbReference type="PROSITE" id="PS51281">
    <property type="entry name" value="TAP_C"/>
    <property type="match status" value="1"/>
</dbReference>
<dbReference type="Pfam" id="PF24048">
    <property type="entry name" value="LRR_NXF1-5"/>
    <property type="match status" value="1"/>
</dbReference>
<dbReference type="PROSITE" id="PS50177">
    <property type="entry name" value="NTF2_DOMAIN"/>
    <property type="match status" value="1"/>
</dbReference>
<dbReference type="InterPro" id="IPR009060">
    <property type="entry name" value="UBA-like_sf"/>
</dbReference>
<protein>
    <submittedName>
        <fullName evidence="10">Uncharacterized protein</fullName>
    </submittedName>
</protein>
<dbReference type="InterPro" id="IPR057125">
    <property type="entry name" value="NXF1/2/3/5-like_LRR"/>
</dbReference>
<evidence type="ECO:0000256" key="2">
    <source>
        <dbReference type="ARBA" id="ARBA00009285"/>
    </source>
</evidence>
<dbReference type="SUPFAM" id="SSF54427">
    <property type="entry name" value="NTF2-like"/>
    <property type="match status" value="1"/>
</dbReference>
<dbReference type="SUPFAM" id="SSF52058">
    <property type="entry name" value="L domain-like"/>
    <property type="match status" value="1"/>
</dbReference>
<dbReference type="CDD" id="cd14342">
    <property type="entry name" value="UBA_TAP-C"/>
    <property type="match status" value="1"/>
</dbReference>
<proteinExistence type="inferred from homology"/>
<dbReference type="SUPFAM" id="SSF46934">
    <property type="entry name" value="UBA-like"/>
    <property type="match status" value="1"/>
</dbReference>
<name>A0AAN7W027_9SACH</name>
<keyword evidence="6" id="KW-0509">mRNA transport</keyword>
<dbReference type="Gene3D" id="1.10.8.10">
    <property type="entry name" value="DNA helicase RuvA subunit, C-terminal domain"/>
    <property type="match status" value="1"/>
</dbReference>
<dbReference type="InterPro" id="IPR040736">
    <property type="entry name" value="Mex67_RRM"/>
</dbReference>
<evidence type="ECO:0000256" key="1">
    <source>
        <dbReference type="ARBA" id="ARBA00004123"/>
    </source>
</evidence>
<dbReference type="Pfam" id="PF22602">
    <property type="entry name" value="NXF_NTF2"/>
    <property type="match status" value="1"/>
</dbReference>
<feature type="domain" description="TAP-C" evidence="9">
    <location>
        <begin position="526"/>
        <end position="578"/>
    </location>
</feature>
<keyword evidence="7" id="KW-0539">Nucleus</keyword>
<evidence type="ECO:0000313" key="11">
    <source>
        <dbReference type="Proteomes" id="UP001306508"/>
    </source>
</evidence>
<feature type="domain" description="NTF2" evidence="8">
    <location>
        <begin position="270"/>
        <end position="469"/>
    </location>
</feature>
<dbReference type="GO" id="GO:0003723">
    <property type="term" value="F:RNA binding"/>
    <property type="evidence" value="ECO:0007669"/>
    <property type="project" value="TreeGrafter"/>
</dbReference>
<dbReference type="GO" id="GO:0005634">
    <property type="term" value="C:nucleus"/>
    <property type="evidence" value="ECO:0007669"/>
    <property type="project" value="UniProtKB-SubCell"/>
</dbReference>
<gene>
    <name evidence="10" type="ORF">RI543_004217</name>
</gene>
<dbReference type="EMBL" id="JAWIZZ010000053">
    <property type="protein sequence ID" value="KAK5778549.1"/>
    <property type="molecule type" value="Genomic_DNA"/>
</dbReference>
<evidence type="ECO:0000259" key="8">
    <source>
        <dbReference type="PROSITE" id="PS50177"/>
    </source>
</evidence>
<sequence>MFHSINDVNELSTTVKIGIRNWQNSNSSELLNFLYRNTGINLQNVVIEGPLIVGYVPNRIQAEHIIKCDGMLFFGDRLRVKIMSERVPSTSNTIEVLRNVILKRYDIQKKMLNLENLDGDQDLIRRGMMSNVSTRSRTFPALIKIASEEPNMIVESINLANNKLRDINMISTVPKYFPNLKNLCLANNQITRTTVFQIWENKFLSLRELLMLNNSVTKYHGYKNDMLRFFPKLVILDNIIVRDRNKLNSIYKFPIKIQQFFFENDQLSSTTGGFITNFLNYWDTDRNQILPLYTIDSQFSMALDSSVPSSSVKTTDQTPSFGYYIPNSRNITKISNSTKWQARLAKGPSEILALFKKLPKTKHHLQDKPEEYKMEVVKFSQINGILITLHGYFDEVEKPENISSGSSSNEMVRTSYRTRMYTGLYNNNNSNYNFNTSVNTKLSKKCFDRTWVLVMINNTFVIVSDMVTVRAFSSNTWSSQNMPQLHSNSVIKIEEIPNKTLNPSFSQIRDSSGIRLQIPPNHNLLPLQIDLLQKLHDITKLNYQYTCMLAEQSNWNYDEAIKNFQMSVNNLPREAFTQ</sequence>
<dbReference type="InterPro" id="IPR032710">
    <property type="entry name" value="NTF2-like_dom_sf"/>
</dbReference>
<accession>A0AAN7W027</accession>
<keyword evidence="5" id="KW-0677">Repeat</keyword>
<evidence type="ECO:0000259" key="9">
    <source>
        <dbReference type="PROSITE" id="PS51281"/>
    </source>
</evidence>
<dbReference type="InterPro" id="IPR002075">
    <property type="entry name" value="NTF2_dom"/>
</dbReference>
<evidence type="ECO:0000256" key="7">
    <source>
        <dbReference type="ARBA" id="ARBA00023242"/>
    </source>
</evidence>
<dbReference type="PANTHER" id="PTHR10662">
    <property type="entry name" value="NUCLEAR RNA EXPORT FACTOR"/>
    <property type="match status" value="1"/>
</dbReference>
<reference evidence="11" key="1">
    <citation type="submission" date="2023-07" db="EMBL/GenBank/DDBJ databases">
        <title>A draft genome of Kazachstania heterogenica Y-27499.</title>
        <authorList>
            <person name="Donic C."/>
            <person name="Kralova J.S."/>
            <person name="Fidel L."/>
            <person name="Ben-Dor S."/>
            <person name="Jung S."/>
        </authorList>
    </citation>
    <scope>NUCLEOTIDE SEQUENCE [LARGE SCALE GENOMIC DNA]</scope>
    <source>
        <strain evidence="11">Y27499</strain>
    </source>
</reference>
<keyword evidence="3" id="KW-0813">Transport</keyword>
<evidence type="ECO:0000256" key="6">
    <source>
        <dbReference type="ARBA" id="ARBA00022816"/>
    </source>
</evidence>
<dbReference type="Pfam" id="PF03943">
    <property type="entry name" value="TAP_C"/>
    <property type="match status" value="1"/>
</dbReference>
<dbReference type="Gene3D" id="3.10.450.50">
    <property type="match status" value="1"/>
</dbReference>
<keyword evidence="4" id="KW-0433">Leucine-rich repeat</keyword>
<evidence type="ECO:0000256" key="3">
    <source>
        <dbReference type="ARBA" id="ARBA00022448"/>
    </source>
</evidence>
<keyword evidence="11" id="KW-1185">Reference proteome</keyword>
<dbReference type="SMART" id="SM00804">
    <property type="entry name" value="TAP_C"/>
    <property type="match status" value="1"/>
</dbReference>
<comment type="subcellular location">
    <subcellularLocation>
        <location evidence="1">Nucleus</location>
    </subcellularLocation>
</comment>